<dbReference type="EMBL" id="JAUKUA010000003">
    <property type="protein sequence ID" value="KAK0719444.1"/>
    <property type="molecule type" value="Genomic_DNA"/>
</dbReference>
<organism evidence="5 6">
    <name type="scientific">Lasiosphaeris hirsuta</name>
    <dbReference type="NCBI Taxonomy" id="260670"/>
    <lineage>
        <taxon>Eukaryota</taxon>
        <taxon>Fungi</taxon>
        <taxon>Dikarya</taxon>
        <taxon>Ascomycota</taxon>
        <taxon>Pezizomycotina</taxon>
        <taxon>Sordariomycetes</taxon>
        <taxon>Sordariomycetidae</taxon>
        <taxon>Sordariales</taxon>
        <taxon>Lasiosphaeriaceae</taxon>
        <taxon>Lasiosphaeris</taxon>
    </lineage>
</organism>
<keyword evidence="6" id="KW-1185">Reference proteome</keyword>
<dbReference type="AlphaFoldDB" id="A0AA40AP59"/>
<dbReference type="InterPro" id="IPR001680">
    <property type="entry name" value="WD40_rpt"/>
</dbReference>
<evidence type="ECO:0000256" key="1">
    <source>
        <dbReference type="ARBA" id="ARBA00004123"/>
    </source>
</evidence>
<reference evidence="5" key="1">
    <citation type="submission" date="2023-06" db="EMBL/GenBank/DDBJ databases">
        <title>Genome-scale phylogeny and comparative genomics of the fungal order Sordariales.</title>
        <authorList>
            <consortium name="Lawrence Berkeley National Laboratory"/>
            <person name="Hensen N."/>
            <person name="Bonometti L."/>
            <person name="Westerberg I."/>
            <person name="Brannstrom I.O."/>
            <person name="Guillou S."/>
            <person name="Cros-Aarteil S."/>
            <person name="Calhoun S."/>
            <person name="Haridas S."/>
            <person name="Kuo A."/>
            <person name="Mondo S."/>
            <person name="Pangilinan J."/>
            <person name="Riley R."/>
            <person name="Labutti K."/>
            <person name="Andreopoulos B."/>
            <person name="Lipzen A."/>
            <person name="Chen C."/>
            <person name="Yanf M."/>
            <person name="Daum C."/>
            <person name="Ng V."/>
            <person name="Clum A."/>
            <person name="Steindorff A."/>
            <person name="Ohm R."/>
            <person name="Martin F."/>
            <person name="Silar P."/>
            <person name="Natvig D."/>
            <person name="Lalanne C."/>
            <person name="Gautier V."/>
            <person name="Ament-Velasquez S.L."/>
            <person name="Kruys A."/>
            <person name="Hutchinson M.I."/>
            <person name="Powell A.J."/>
            <person name="Barry K."/>
            <person name="Miller A.N."/>
            <person name="Grigoriev I.V."/>
            <person name="Debuchy R."/>
            <person name="Gladieux P."/>
            <person name="Thoren M.H."/>
            <person name="Johannesson H."/>
        </authorList>
    </citation>
    <scope>NUCLEOTIDE SEQUENCE</scope>
    <source>
        <strain evidence="5">SMH4607-1</strain>
    </source>
</reference>
<name>A0AA40AP59_9PEZI</name>
<gene>
    <name evidence="5" type="ORF">B0H67DRAFT_483844</name>
</gene>
<dbReference type="Pfam" id="PF00400">
    <property type="entry name" value="WD40"/>
    <property type="match status" value="2"/>
</dbReference>
<feature type="region of interest" description="Disordered" evidence="4">
    <location>
        <begin position="633"/>
        <end position="680"/>
    </location>
</feature>
<evidence type="ECO:0000313" key="5">
    <source>
        <dbReference type="EMBL" id="KAK0719444.1"/>
    </source>
</evidence>
<keyword evidence="2" id="KW-0804">Transcription</keyword>
<accession>A0AA40AP59</accession>
<dbReference type="Proteomes" id="UP001172102">
    <property type="component" value="Unassembled WGS sequence"/>
</dbReference>
<dbReference type="PANTHER" id="PTHR15052:SF2">
    <property type="entry name" value="GENERAL TRANSCRIPTION FACTOR 3C POLYPEPTIDE 2"/>
    <property type="match status" value="1"/>
</dbReference>
<dbReference type="InterPro" id="IPR036322">
    <property type="entry name" value="WD40_repeat_dom_sf"/>
</dbReference>
<feature type="compositionally biased region" description="Acidic residues" evidence="4">
    <location>
        <begin position="36"/>
        <end position="63"/>
    </location>
</feature>
<dbReference type="GO" id="GO:0005634">
    <property type="term" value="C:nucleus"/>
    <property type="evidence" value="ECO:0007669"/>
    <property type="project" value="UniProtKB-SubCell"/>
</dbReference>
<protein>
    <submittedName>
        <fullName evidence="5">Uncharacterized protein</fullName>
    </submittedName>
</protein>
<dbReference type="InterPro" id="IPR015943">
    <property type="entry name" value="WD40/YVTN_repeat-like_dom_sf"/>
</dbReference>
<sequence>MRPRRAATRGVKKRYTEDPLAFVDGEDDPVTIPDDQSADGDFDAQAEAAQDEDDEIEDADPSSEDGAGQRPADGAAKASAAQPRRHRNAGAGMIQSRRGYHDIPQYPLETRIVTRVYAGPLRRYARYSALRDSMYGPEYQRIKIIWDLENRWTDFPLLPPKLSPDDPQGIAPSPWVPAGFEIGQERRAYHWYDEYQINSPEVQSSHIVPAKHLQQLLSRAEGGLATLVGPWERQQQLTLNPGEGFPLTTSGIPPTKGSSDEMSGWMFDVGGITLAVAWAPLSQRSSQVLAVASVPFADQELEGWQEKSASGVPDTTGCIQFWEFTSEGREEEMATPSESPPRLLAAKFFDWGRPKRLQWCPVPLDSTGIYGVLAVLCGDGRARIIEVRSVEEPNNTHYEWVETSTVNLGTANDYNINVTCLAWASTNRIVLGHSDGSITLWSIYPAKMLQRVNVHSTHVIDICSGYPSSPYLVASIPVGGCATLTDLSQPSSETTYFPVPAITFQPNMLCWSESMQGFMALYPSSTPTTTVAFLHHRFFCQARSTITGPNSVTCISAGSSHPFILVGSADGSVYSCNALQKLFRQKGDPLKKIKIFEHEYRPIERPAVAQPNETSPPTLRGAVRVLHGFLPEINDDPRTEKRKEIDRKKRLERKKLQAGKLQAGKRKGRGKKNAGPDVDLDDREAEIDDRLASRVVTHEPLTRITAVAWNPNQRFSCWAACAMGSGLIKIMDLGVQ</sequence>
<comment type="subcellular location">
    <subcellularLocation>
        <location evidence="1">Nucleus</location>
    </subcellularLocation>
</comment>
<evidence type="ECO:0000313" key="6">
    <source>
        <dbReference type="Proteomes" id="UP001172102"/>
    </source>
</evidence>
<feature type="compositionally biased region" description="Basic residues" evidence="4">
    <location>
        <begin position="650"/>
        <end position="672"/>
    </location>
</feature>
<dbReference type="SUPFAM" id="SSF50978">
    <property type="entry name" value="WD40 repeat-like"/>
    <property type="match status" value="1"/>
</dbReference>
<evidence type="ECO:0000256" key="2">
    <source>
        <dbReference type="ARBA" id="ARBA00023163"/>
    </source>
</evidence>
<dbReference type="PANTHER" id="PTHR15052">
    <property type="entry name" value="RNA POLYMERASE III TRANSCRIPTION INITIATION FACTOR COMPLEX SUBUNIT"/>
    <property type="match status" value="1"/>
</dbReference>
<dbReference type="GO" id="GO:0000127">
    <property type="term" value="C:transcription factor TFIIIC complex"/>
    <property type="evidence" value="ECO:0007669"/>
    <property type="project" value="TreeGrafter"/>
</dbReference>
<keyword evidence="3" id="KW-0539">Nucleus</keyword>
<feature type="compositionally biased region" description="Basic and acidic residues" evidence="4">
    <location>
        <begin position="635"/>
        <end position="649"/>
    </location>
</feature>
<dbReference type="Gene3D" id="2.130.10.10">
    <property type="entry name" value="YVTN repeat-like/Quinoprotein amine dehydrogenase"/>
    <property type="match status" value="1"/>
</dbReference>
<dbReference type="InterPro" id="IPR052416">
    <property type="entry name" value="GTF3C_component"/>
</dbReference>
<evidence type="ECO:0000256" key="3">
    <source>
        <dbReference type="ARBA" id="ARBA00023242"/>
    </source>
</evidence>
<feature type="region of interest" description="Disordered" evidence="4">
    <location>
        <begin position="1"/>
        <end position="98"/>
    </location>
</feature>
<proteinExistence type="predicted"/>
<feature type="compositionally biased region" description="Basic residues" evidence="4">
    <location>
        <begin position="1"/>
        <end position="13"/>
    </location>
</feature>
<comment type="caution">
    <text evidence="5">The sequence shown here is derived from an EMBL/GenBank/DDBJ whole genome shotgun (WGS) entry which is preliminary data.</text>
</comment>
<dbReference type="SMART" id="SM00320">
    <property type="entry name" value="WD40"/>
    <property type="match status" value="3"/>
</dbReference>
<dbReference type="GO" id="GO:0006383">
    <property type="term" value="P:transcription by RNA polymerase III"/>
    <property type="evidence" value="ECO:0007669"/>
    <property type="project" value="TreeGrafter"/>
</dbReference>
<evidence type="ECO:0000256" key="4">
    <source>
        <dbReference type="SAM" id="MobiDB-lite"/>
    </source>
</evidence>